<proteinExistence type="predicted"/>
<gene>
    <name evidence="2" type="ORF">GCM10022386_18240</name>
</gene>
<reference evidence="3" key="1">
    <citation type="journal article" date="2019" name="Int. J. Syst. Evol. Microbiol.">
        <title>The Global Catalogue of Microorganisms (GCM) 10K type strain sequencing project: providing services to taxonomists for standard genome sequencing and annotation.</title>
        <authorList>
            <consortium name="The Broad Institute Genomics Platform"/>
            <consortium name="The Broad Institute Genome Sequencing Center for Infectious Disease"/>
            <person name="Wu L."/>
            <person name="Ma J."/>
        </authorList>
    </citation>
    <scope>NUCLEOTIDE SEQUENCE [LARGE SCALE GENOMIC DNA]</scope>
    <source>
        <strain evidence="3">JCM 17064</strain>
    </source>
</reference>
<keyword evidence="1" id="KW-0472">Membrane</keyword>
<evidence type="ECO:0000256" key="1">
    <source>
        <dbReference type="SAM" id="Phobius"/>
    </source>
</evidence>
<dbReference type="RefSeq" id="WP_324689464.1">
    <property type="nucleotide sequence ID" value="NZ_BAABCR010000015.1"/>
</dbReference>
<accession>A0ABP7U079</accession>
<comment type="caution">
    <text evidence="2">The sequence shown here is derived from an EMBL/GenBank/DDBJ whole genome shotgun (WGS) entry which is preliminary data.</text>
</comment>
<feature type="transmembrane region" description="Helical" evidence="1">
    <location>
        <begin position="82"/>
        <end position="102"/>
    </location>
</feature>
<dbReference type="SUPFAM" id="SSF53756">
    <property type="entry name" value="UDP-Glycosyltransferase/glycogen phosphorylase"/>
    <property type="match status" value="1"/>
</dbReference>
<organism evidence="2 3">
    <name type="scientific">Flavobacterium cheonhonense</name>
    <dbReference type="NCBI Taxonomy" id="706185"/>
    <lineage>
        <taxon>Bacteria</taxon>
        <taxon>Pseudomonadati</taxon>
        <taxon>Bacteroidota</taxon>
        <taxon>Flavobacteriia</taxon>
        <taxon>Flavobacteriales</taxon>
        <taxon>Flavobacteriaceae</taxon>
        <taxon>Flavobacterium</taxon>
    </lineage>
</organism>
<dbReference type="CDD" id="cd03794">
    <property type="entry name" value="GT4_WbuB-like"/>
    <property type="match status" value="1"/>
</dbReference>
<dbReference type="EMBL" id="BAABCR010000015">
    <property type="protein sequence ID" value="GAA4033946.1"/>
    <property type="molecule type" value="Genomic_DNA"/>
</dbReference>
<dbReference type="Proteomes" id="UP001500968">
    <property type="component" value="Unassembled WGS sequence"/>
</dbReference>
<dbReference type="Pfam" id="PF13692">
    <property type="entry name" value="Glyco_trans_1_4"/>
    <property type="match status" value="1"/>
</dbReference>
<dbReference type="PANTHER" id="PTHR45947:SF3">
    <property type="entry name" value="SULFOQUINOVOSYL TRANSFERASE SQD2"/>
    <property type="match status" value="1"/>
</dbReference>
<keyword evidence="3" id="KW-1185">Reference proteome</keyword>
<evidence type="ECO:0000313" key="2">
    <source>
        <dbReference type="EMBL" id="GAA4033946.1"/>
    </source>
</evidence>
<sequence length="394" mass="44356">MEEILIISNYYPPEKGAAANRIEQLALKLHQNNYRVSVVCPLGNYPKGELFPEYKGKFSVTENRDNITVKRLWIYPSVSKNIFVRIVSVLSFSLCLLAYLLFRKTPKKVVVQSPPLLLSFLSVMVLSLKNKKIILNISDLWPLAAIELKALKEGSFSHKVSLFMERFIYKKATVIIGQSEEIITHVKTLFPSKKAFLYRNFPDHKSDAFTLKTIENEPTKLFFAGLLGIAQGVSELCKQIDLKDLNIELHLFGDGAEKAAIESLIADGKNPKIVYHGMMDRKALHETLQTFDIALVPLKTRIYGSVPSKIFEYTALGFPVLYFGGGEGETIVEENHLGWVAAVGNFEALNEKLVAIAQLNKADLALMKTRIFNKAQLAFDLDNQLKDLIEKGIF</sequence>
<evidence type="ECO:0000313" key="3">
    <source>
        <dbReference type="Proteomes" id="UP001500968"/>
    </source>
</evidence>
<dbReference type="InterPro" id="IPR050194">
    <property type="entry name" value="Glycosyltransferase_grp1"/>
</dbReference>
<protein>
    <submittedName>
        <fullName evidence="2">Glycosyltransferase family 4 protein</fullName>
    </submittedName>
</protein>
<dbReference type="PANTHER" id="PTHR45947">
    <property type="entry name" value="SULFOQUINOVOSYL TRANSFERASE SQD2"/>
    <property type="match status" value="1"/>
</dbReference>
<dbReference type="Gene3D" id="3.40.50.2000">
    <property type="entry name" value="Glycogen Phosphorylase B"/>
    <property type="match status" value="2"/>
</dbReference>
<name>A0ABP7U079_9FLAO</name>
<keyword evidence="1" id="KW-0812">Transmembrane</keyword>
<feature type="transmembrane region" description="Helical" evidence="1">
    <location>
        <begin position="109"/>
        <end position="128"/>
    </location>
</feature>
<keyword evidence="1" id="KW-1133">Transmembrane helix</keyword>